<gene>
    <name evidence="3" type="ORF">AMON00008_LOCUS26956</name>
</gene>
<feature type="region of interest" description="Disordered" evidence="1">
    <location>
        <begin position="255"/>
        <end position="286"/>
    </location>
</feature>
<evidence type="ECO:0000313" key="3">
    <source>
        <dbReference type="EMBL" id="CAE4596618.1"/>
    </source>
</evidence>
<feature type="compositionally biased region" description="Basic residues" evidence="1">
    <location>
        <begin position="276"/>
        <end position="286"/>
    </location>
</feature>
<dbReference type="AlphaFoldDB" id="A0A7S4QZB2"/>
<sequence length="286" mass="31664">MTRAHRACVLAAIAGGWAAWFQPHCNVIFWDPEVEGGGAARTARKVRSLRAVVRFLSQHPAQAVGHSYDTNAIGETWGKSAMHHWVNRAGADSDAELLEKELMSMKIGRKAGTSSRRMAMHAKRLMRERELRTRRMRPENAMMHWADRPAAVESPDLLEEELAALKIGGRSGTAGSRGAMRLRRLARMRELRGAPAVRGPRLDMKLPAAQKAAESRSTVPRGLTLASSSYDSNALSESYQAAAGETAQERADHLEEDLNSLQITRRGGPAAERRRAAMRQRRRTEA</sequence>
<evidence type="ECO:0000256" key="1">
    <source>
        <dbReference type="SAM" id="MobiDB-lite"/>
    </source>
</evidence>
<organism evidence="3">
    <name type="scientific">Alexandrium monilatum</name>
    <dbReference type="NCBI Taxonomy" id="311494"/>
    <lineage>
        <taxon>Eukaryota</taxon>
        <taxon>Sar</taxon>
        <taxon>Alveolata</taxon>
        <taxon>Dinophyceae</taxon>
        <taxon>Gonyaulacales</taxon>
        <taxon>Pyrocystaceae</taxon>
        <taxon>Alexandrium</taxon>
    </lineage>
</organism>
<keyword evidence="2" id="KW-0732">Signal</keyword>
<dbReference type="EMBL" id="HBNR01038960">
    <property type="protein sequence ID" value="CAE4596618.1"/>
    <property type="molecule type" value="Transcribed_RNA"/>
</dbReference>
<protein>
    <submittedName>
        <fullName evidence="3">Uncharacterized protein</fullName>
    </submittedName>
</protein>
<feature type="signal peptide" evidence="2">
    <location>
        <begin position="1"/>
        <end position="18"/>
    </location>
</feature>
<proteinExistence type="predicted"/>
<name>A0A7S4QZB2_9DINO</name>
<evidence type="ECO:0000256" key="2">
    <source>
        <dbReference type="SAM" id="SignalP"/>
    </source>
</evidence>
<accession>A0A7S4QZB2</accession>
<feature type="chain" id="PRO_5031130157" evidence="2">
    <location>
        <begin position="19"/>
        <end position="286"/>
    </location>
</feature>
<reference evidence="3" key="1">
    <citation type="submission" date="2021-01" db="EMBL/GenBank/DDBJ databases">
        <authorList>
            <person name="Corre E."/>
            <person name="Pelletier E."/>
            <person name="Niang G."/>
            <person name="Scheremetjew M."/>
            <person name="Finn R."/>
            <person name="Kale V."/>
            <person name="Holt S."/>
            <person name="Cochrane G."/>
            <person name="Meng A."/>
            <person name="Brown T."/>
            <person name="Cohen L."/>
        </authorList>
    </citation>
    <scope>NUCLEOTIDE SEQUENCE</scope>
    <source>
        <strain evidence="3">CCMP3105</strain>
    </source>
</reference>